<feature type="chain" id="PRO_5045399215" description="Choice-of-anchor I domain-containing protein" evidence="2">
    <location>
        <begin position="27"/>
        <end position="753"/>
    </location>
</feature>
<organism evidence="4 5">
    <name type="scientific">Nocardioides nanhaiensis</name>
    <dbReference type="NCBI Taxonomy" id="1476871"/>
    <lineage>
        <taxon>Bacteria</taxon>
        <taxon>Bacillati</taxon>
        <taxon>Actinomycetota</taxon>
        <taxon>Actinomycetes</taxon>
        <taxon>Propionibacteriales</taxon>
        <taxon>Nocardioidaceae</taxon>
        <taxon>Nocardioides</taxon>
    </lineage>
</organism>
<dbReference type="InterPro" id="IPR011048">
    <property type="entry name" value="Haem_d1_sf"/>
</dbReference>
<dbReference type="InterPro" id="IPR052956">
    <property type="entry name" value="Mesenchyme-surface_protein"/>
</dbReference>
<accession>A0ABP8W1L1</accession>
<dbReference type="InterPro" id="IPR055188">
    <property type="entry name" value="Choice_anch_I"/>
</dbReference>
<dbReference type="Proteomes" id="UP001500621">
    <property type="component" value="Unassembled WGS sequence"/>
</dbReference>
<protein>
    <recommendedName>
        <fullName evidence="3">Choice-of-anchor I domain-containing protein</fullName>
    </recommendedName>
</protein>
<feature type="compositionally biased region" description="Basic and acidic residues" evidence="1">
    <location>
        <begin position="454"/>
        <end position="466"/>
    </location>
</feature>
<dbReference type="Gene3D" id="2.130.10.10">
    <property type="entry name" value="YVTN repeat-like/Quinoprotein amine dehydrogenase"/>
    <property type="match status" value="1"/>
</dbReference>
<evidence type="ECO:0000256" key="2">
    <source>
        <dbReference type="SAM" id="SignalP"/>
    </source>
</evidence>
<sequence>MHTHLPSLSRLAVPAATLALCLPVLAAAPSLAAPTVAAAVEPIVAPADDAALDLAPLGTYRTGVFDASAAEIVRFHAATDQLFVVNAESGTVDVLDAGDPTDPTLVESLAAADVEGLPEGTSANSIAIRADGLVAVAVEAPVKTDDGWIAFLDATTLEWLGAVQVGAQPDMVTISDDGDRAVVANEGEPADDFSVDPEGSVGVIDLPEGLAAPEQSAVRTADFHDFEEGGTRSLPEDVRVFGPVLDEERRVSTNLEPEYVALEPDGSVAYAALQEANAVAVVDLDTAEVTEIWPLGFADHSVAGHGIDSSDRDDAIAIEPRQLKGIYMPDGIESYAAGGSTYLVTANEGDAREWGDYVEPARAKDLGDDGLPPVCEDAPAADLLADADLGRINVSTASGLSEDGTCYEELYSFGSRSFSIWTTDGEQVFDSGDEFERVTAEALPEFFNSNHSESNLEGRSDDKGPEPENLAIGQVGSRTYAFIGFERVGGLAVYDITAPADATFVTYVNNRDFSVSVEDADDPAAVLDDAGDLGPEGVEFISAADSPTGQPLVAVGNEVSGTTTLFGVTELAPVASAVVVGGLPATSRFGAPLRPTVAVSMEGDGPAPAGRVVVRDGARTVASAPVVDGVARPVLPARLRPAAYRLTVAFVPADAGAVAPSSTTRSLRVLKARTATALRWLPRAGRAVVRVGNTDTGVAPTGRVTVRLGQRTRSVKLTRGVARVSVGRGVQRVRAVYPGTAAFARSASPQVRR</sequence>
<dbReference type="PANTHER" id="PTHR46928">
    <property type="entry name" value="MESENCHYME-SPECIFIC CELL SURFACE GLYCOPROTEIN"/>
    <property type="match status" value="1"/>
</dbReference>
<feature type="region of interest" description="Disordered" evidence="1">
    <location>
        <begin position="446"/>
        <end position="471"/>
    </location>
</feature>
<reference evidence="5" key="1">
    <citation type="journal article" date="2019" name="Int. J. Syst. Evol. Microbiol.">
        <title>The Global Catalogue of Microorganisms (GCM) 10K type strain sequencing project: providing services to taxonomists for standard genome sequencing and annotation.</title>
        <authorList>
            <consortium name="The Broad Institute Genomics Platform"/>
            <consortium name="The Broad Institute Genome Sequencing Center for Infectious Disease"/>
            <person name="Wu L."/>
            <person name="Ma J."/>
        </authorList>
    </citation>
    <scope>NUCLEOTIDE SEQUENCE [LARGE SCALE GENOMIC DNA]</scope>
    <source>
        <strain evidence="5">JCM 18127</strain>
    </source>
</reference>
<evidence type="ECO:0000259" key="3">
    <source>
        <dbReference type="Pfam" id="PF22494"/>
    </source>
</evidence>
<dbReference type="SUPFAM" id="SSF50974">
    <property type="entry name" value="Nitrous oxide reductase, N-terminal domain"/>
    <property type="match status" value="1"/>
</dbReference>
<dbReference type="InterPro" id="IPR015943">
    <property type="entry name" value="WD40/YVTN_repeat-like_dom_sf"/>
</dbReference>
<dbReference type="NCBIfam" id="NF038117">
    <property type="entry name" value="choice_anch_I"/>
    <property type="match status" value="1"/>
</dbReference>
<dbReference type="RefSeq" id="WP_345263740.1">
    <property type="nucleotide sequence ID" value="NZ_BAABIM010000001.1"/>
</dbReference>
<feature type="signal peptide" evidence="2">
    <location>
        <begin position="1"/>
        <end position="26"/>
    </location>
</feature>
<feature type="domain" description="Choice-of-anchor I" evidence="3">
    <location>
        <begin position="67"/>
        <end position="566"/>
    </location>
</feature>
<comment type="caution">
    <text evidence="4">The sequence shown here is derived from an EMBL/GenBank/DDBJ whole genome shotgun (WGS) entry which is preliminary data.</text>
</comment>
<keyword evidence="2" id="KW-0732">Signal</keyword>
<gene>
    <name evidence="4" type="ORF">GCM10023226_12500</name>
</gene>
<keyword evidence="5" id="KW-1185">Reference proteome</keyword>
<dbReference type="SUPFAM" id="SSF51004">
    <property type="entry name" value="C-terminal (heme d1) domain of cytochrome cd1-nitrite reductase"/>
    <property type="match status" value="1"/>
</dbReference>
<evidence type="ECO:0000313" key="5">
    <source>
        <dbReference type="Proteomes" id="UP001500621"/>
    </source>
</evidence>
<dbReference type="PANTHER" id="PTHR46928:SF1">
    <property type="entry name" value="MESENCHYME-SPECIFIC CELL SURFACE GLYCOPROTEIN"/>
    <property type="match status" value="1"/>
</dbReference>
<evidence type="ECO:0000313" key="4">
    <source>
        <dbReference type="EMBL" id="GAA4676784.1"/>
    </source>
</evidence>
<dbReference type="InterPro" id="IPR011045">
    <property type="entry name" value="N2O_reductase_N"/>
</dbReference>
<evidence type="ECO:0000256" key="1">
    <source>
        <dbReference type="SAM" id="MobiDB-lite"/>
    </source>
</evidence>
<dbReference type="EMBL" id="BAABIM010000001">
    <property type="protein sequence ID" value="GAA4676784.1"/>
    <property type="molecule type" value="Genomic_DNA"/>
</dbReference>
<name>A0ABP8W1L1_9ACTN</name>
<proteinExistence type="predicted"/>
<dbReference type="Pfam" id="PF22494">
    <property type="entry name" value="choice_anch_I"/>
    <property type="match status" value="1"/>
</dbReference>